<dbReference type="AlphaFoldDB" id="A0A4P8IDX8"/>
<sequence length="316" mass="35802">MKNLKFIAVFCLVILCLTGCTKNVKNKELTVSFLDRDLKGKFTGTLKDKKPEGEGSFQYKNGEQYLYYKGDFTKGHPSGKGHLKTNLCKVKFGVTDTTGIYEGESMDGKLNGKGKYRALTPSDLKSTYTGYWKDNLAQGQGELVFDDKSYLTQSGTFTEGSFTPNLLELFNNLGSNKDLPFSVCYKAQNFLSYNEELFPAKSLKKIKNKMDPSIKLEQILKNPDQYGDKLVKLSNYYVVEFDTYSCYGYDISELLLVNYSKRQVCIVYYPGKLKQIHESDFIDAYCIPMGNSSYKNRNGGTVKTYVFAGSYIKKVK</sequence>
<dbReference type="InterPro" id="IPR003409">
    <property type="entry name" value="MORN"/>
</dbReference>
<proteinExistence type="predicted"/>
<name>A0A4P8IDX8_9FIRM</name>
<protein>
    <recommendedName>
        <fullName evidence="4">MORN repeat protein</fullName>
    </recommendedName>
</protein>
<dbReference type="EMBL" id="CP040058">
    <property type="protein sequence ID" value="QCP34991.1"/>
    <property type="molecule type" value="Genomic_DNA"/>
</dbReference>
<evidence type="ECO:0000313" key="3">
    <source>
        <dbReference type="Proteomes" id="UP000298653"/>
    </source>
</evidence>
<reference evidence="2 3" key="1">
    <citation type="submission" date="2019-05" db="EMBL/GenBank/DDBJ databases">
        <title>Complete genome sequencing of Anaerostipes rhamnosivorans.</title>
        <authorList>
            <person name="Bui T.P.N."/>
            <person name="de Vos W.M."/>
        </authorList>
    </citation>
    <scope>NUCLEOTIDE SEQUENCE [LARGE SCALE GENOMIC DNA]</scope>
    <source>
        <strain evidence="2 3">1y2</strain>
    </source>
</reference>
<evidence type="ECO:0000256" key="1">
    <source>
        <dbReference type="ARBA" id="ARBA00022737"/>
    </source>
</evidence>
<evidence type="ECO:0000313" key="2">
    <source>
        <dbReference type="EMBL" id="QCP34991.1"/>
    </source>
</evidence>
<dbReference type="PANTHER" id="PTHR23084:SF263">
    <property type="entry name" value="MORN REPEAT-CONTAINING PROTEIN 1"/>
    <property type="match status" value="1"/>
</dbReference>
<dbReference type="KEGG" id="arf:AR1Y2_1537"/>
<gene>
    <name evidence="2" type="ORF">AR1Y2_1537</name>
</gene>
<accession>A0A4P8IDX8</accession>
<dbReference type="SUPFAM" id="SSF82185">
    <property type="entry name" value="Histone H3 K4-specific methyltransferase SET7/9 N-terminal domain"/>
    <property type="match status" value="1"/>
</dbReference>
<dbReference type="Pfam" id="PF02493">
    <property type="entry name" value="MORN"/>
    <property type="match status" value="4"/>
</dbReference>
<dbReference type="Proteomes" id="UP000298653">
    <property type="component" value="Chromosome"/>
</dbReference>
<keyword evidence="1" id="KW-0677">Repeat</keyword>
<organism evidence="2 3">
    <name type="scientific">Anaerostipes rhamnosivorans</name>
    <dbReference type="NCBI Taxonomy" id="1229621"/>
    <lineage>
        <taxon>Bacteria</taxon>
        <taxon>Bacillati</taxon>
        <taxon>Bacillota</taxon>
        <taxon>Clostridia</taxon>
        <taxon>Lachnospirales</taxon>
        <taxon>Lachnospiraceae</taxon>
        <taxon>Anaerostipes</taxon>
    </lineage>
</organism>
<keyword evidence="3" id="KW-1185">Reference proteome</keyword>
<dbReference type="RefSeq" id="WP_137328427.1">
    <property type="nucleotide sequence ID" value="NZ_CP040058.1"/>
</dbReference>
<evidence type="ECO:0008006" key="4">
    <source>
        <dbReference type="Google" id="ProtNLM"/>
    </source>
</evidence>
<dbReference type="OrthoDB" id="2063274at2"/>
<dbReference type="PANTHER" id="PTHR23084">
    <property type="entry name" value="PHOSPHATIDYLINOSITOL-4-PHOSPHATE 5-KINASE RELATED"/>
    <property type="match status" value="1"/>
</dbReference>